<name>A0A0M3K0X2_ANISI</name>
<evidence type="ECO:0000256" key="3">
    <source>
        <dbReference type="ARBA" id="ARBA00022989"/>
    </source>
</evidence>
<dbReference type="WBParaSite" id="ASIM_0001449201-mRNA-1">
    <property type="protein sequence ID" value="ASIM_0001449201-mRNA-1"/>
    <property type="gene ID" value="ASIM_0001449201"/>
</dbReference>
<dbReference type="Gene3D" id="1.20.1070.10">
    <property type="entry name" value="Rhodopsin 7-helix transmembrane proteins"/>
    <property type="match status" value="1"/>
</dbReference>
<evidence type="ECO:0000256" key="1">
    <source>
        <dbReference type="ARBA" id="ARBA00004370"/>
    </source>
</evidence>
<proteinExistence type="predicted"/>
<evidence type="ECO:0000313" key="8">
    <source>
        <dbReference type="Proteomes" id="UP000267096"/>
    </source>
</evidence>
<dbReference type="GO" id="GO:0004930">
    <property type="term" value="F:G protein-coupled receptor activity"/>
    <property type="evidence" value="ECO:0007669"/>
    <property type="project" value="InterPro"/>
</dbReference>
<feature type="transmembrane region" description="Helical" evidence="5">
    <location>
        <begin position="194"/>
        <end position="217"/>
    </location>
</feature>
<keyword evidence="3 5" id="KW-1133">Transmembrane helix</keyword>
<dbReference type="GO" id="GO:0016020">
    <property type="term" value="C:membrane"/>
    <property type="evidence" value="ECO:0007669"/>
    <property type="project" value="UniProtKB-SubCell"/>
</dbReference>
<feature type="transmembrane region" description="Helical" evidence="5">
    <location>
        <begin position="20"/>
        <end position="40"/>
    </location>
</feature>
<feature type="transmembrane region" description="Helical" evidence="5">
    <location>
        <begin position="238"/>
        <end position="261"/>
    </location>
</feature>
<keyword evidence="4 5" id="KW-0472">Membrane</keyword>
<comment type="subcellular location">
    <subcellularLocation>
        <location evidence="1">Membrane</location>
    </subcellularLocation>
</comment>
<dbReference type="InterPro" id="IPR000276">
    <property type="entry name" value="GPCR_Rhodpsn"/>
</dbReference>
<dbReference type="InterPro" id="IPR017452">
    <property type="entry name" value="GPCR_Rhodpsn_7TM"/>
</dbReference>
<feature type="domain" description="G-protein coupled receptors family 1 profile" evidence="6">
    <location>
        <begin position="32"/>
        <end position="293"/>
    </location>
</feature>
<evidence type="ECO:0000313" key="9">
    <source>
        <dbReference type="WBParaSite" id="ASIM_0001449201-mRNA-1"/>
    </source>
</evidence>
<dbReference type="Pfam" id="PF00001">
    <property type="entry name" value="7tm_1"/>
    <property type="match status" value="1"/>
</dbReference>
<dbReference type="Proteomes" id="UP000267096">
    <property type="component" value="Unassembled WGS sequence"/>
</dbReference>
<organism evidence="9">
    <name type="scientific">Anisakis simplex</name>
    <name type="common">Herring worm</name>
    <dbReference type="NCBI Taxonomy" id="6269"/>
    <lineage>
        <taxon>Eukaryota</taxon>
        <taxon>Metazoa</taxon>
        <taxon>Ecdysozoa</taxon>
        <taxon>Nematoda</taxon>
        <taxon>Chromadorea</taxon>
        <taxon>Rhabditida</taxon>
        <taxon>Spirurina</taxon>
        <taxon>Ascaridomorpha</taxon>
        <taxon>Ascaridoidea</taxon>
        <taxon>Anisakidae</taxon>
        <taxon>Anisakis</taxon>
        <taxon>Anisakis simplex complex</taxon>
    </lineage>
</organism>
<protein>
    <submittedName>
        <fullName evidence="9">G_PROTEIN_RECEP_F1_2 domain-containing protein</fullName>
    </submittedName>
</protein>
<dbReference type="PANTHER" id="PTHR46641:SF16">
    <property type="entry name" value="G-PROTEIN COUPLED RECEPTORS FAMILY 1 PROFILE DOMAIN-CONTAINING PROTEIN"/>
    <property type="match status" value="1"/>
</dbReference>
<accession>A0A0M3K0X2</accession>
<dbReference type="PROSITE" id="PS50262">
    <property type="entry name" value="G_PROTEIN_RECEP_F1_2"/>
    <property type="match status" value="1"/>
</dbReference>
<gene>
    <name evidence="7" type="ORF">ASIM_LOCUS13902</name>
</gene>
<evidence type="ECO:0000259" key="6">
    <source>
        <dbReference type="PROSITE" id="PS50262"/>
    </source>
</evidence>
<evidence type="ECO:0000256" key="5">
    <source>
        <dbReference type="SAM" id="Phobius"/>
    </source>
</evidence>
<keyword evidence="8" id="KW-1185">Reference proteome</keyword>
<evidence type="ECO:0000256" key="4">
    <source>
        <dbReference type="ARBA" id="ARBA00023136"/>
    </source>
</evidence>
<dbReference type="OrthoDB" id="9835842at2759"/>
<reference evidence="7 8" key="2">
    <citation type="submission" date="2018-11" db="EMBL/GenBank/DDBJ databases">
        <authorList>
            <consortium name="Pathogen Informatics"/>
        </authorList>
    </citation>
    <scope>NUCLEOTIDE SEQUENCE [LARGE SCALE GENOMIC DNA]</scope>
</reference>
<reference evidence="9" key="1">
    <citation type="submission" date="2017-02" db="UniProtKB">
        <authorList>
            <consortium name="WormBaseParasite"/>
        </authorList>
    </citation>
    <scope>IDENTIFICATION</scope>
</reference>
<feature type="transmembrane region" description="Helical" evidence="5">
    <location>
        <begin position="92"/>
        <end position="117"/>
    </location>
</feature>
<evidence type="ECO:0000256" key="2">
    <source>
        <dbReference type="ARBA" id="ARBA00022692"/>
    </source>
</evidence>
<dbReference type="AlphaFoldDB" id="A0A0M3K0X2"/>
<sequence>MNLCTSFESWQLFGCLIDVYLLPTVCIFGLVLNIACLIVFAVHNQHPLVPSLIVLSLCDALQLFLSLFVLFLPAVHEYTQAESFSALGQCAYMATGTLSPLLLASNCASIWTMCFIAMRRYEAISRPLHTVASQASNITPLSCIAILALLFNASKWAEFKWFWHYVPNKKRFVLIHESSPLAHNATYRFIREKVLYPVCVYFMPLVVISVVNLRILTILSHERIGNEGRNIASEKRSVLLLTSIVVLFFICHTGGLVIRFYTVDEQHIEQFVLAKDVVNLLFNINSLANPFVRFKIHFEICSQFKTQKDLSIAQCIEILMRYLHF</sequence>
<dbReference type="SUPFAM" id="SSF81321">
    <property type="entry name" value="Family A G protein-coupled receptor-like"/>
    <property type="match status" value="1"/>
</dbReference>
<dbReference type="EMBL" id="UYRR01031539">
    <property type="protein sequence ID" value="VDK50876.1"/>
    <property type="molecule type" value="Genomic_DNA"/>
</dbReference>
<feature type="transmembrane region" description="Helical" evidence="5">
    <location>
        <begin position="138"/>
        <end position="157"/>
    </location>
</feature>
<dbReference type="InterPro" id="IPR052954">
    <property type="entry name" value="GPCR-Ligand_Int"/>
</dbReference>
<dbReference type="PANTHER" id="PTHR46641">
    <property type="entry name" value="FMRFAMIDE RECEPTOR-RELATED"/>
    <property type="match status" value="1"/>
</dbReference>
<dbReference type="PRINTS" id="PR00237">
    <property type="entry name" value="GPCRRHODOPSN"/>
</dbReference>
<keyword evidence="2 5" id="KW-0812">Transmembrane</keyword>
<evidence type="ECO:0000313" key="7">
    <source>
        <dbReference type="EMBL" id="VDK50876.1"/>
    </source>
</evidence>
<feature type="transmembrane region" description="Helical" evidence="5">
    <location>
        <begin position="52"/>
        <end position="72"/>
    </location>
</feature>